<keyword evidence="4" id="KW-0732">Signal</keyword>
<keyword evidence="7" id="KW-1185">Reference proteome</keyword>
<gene>
    <name evidence="6" type="ORF">Tasa_016_036</name>
</gene>
<reference evidence="6 7" key="1">
    <citation type="submission" date="2012-10" db="EMBL/GenBank/DDBJ databases">
        <title>Genome sequencing of Tanticharoenia sakaeratensis NBRC 103193.</title>
        <authorList>
            <person name="Azuma Y."/>
            <person name="Hadano H."/>
            <person name="Hirakawa H."/>
            <person name="Matsushita K."/>
        </authorList>
    </citation>
    <scope>NUCLEOTIDE SEQUENCE [LARGE SCALE GENOMIC DNA]</scope>
    <source>
        <strain evidence="6 7">NBRC 103193</strain>
    </source>
</reference>
<proteinExistence type="inferred from homology"/>
<evidence type="ECO:0000259" key="5">
    <source>
        <dbReference type="Pfam" id="PF00251"/>
    </source>
</evidence>
<dbReference type="OrthoDB" id="9801455at2"/>
<evidence type="ECO:0000256" key="1">
    <source>
        <dbReference type="ARBA" id="ARBA00009902"/>
    </source>
</evidence>
<keyword evidence="3" id="KW-0326">Glycosidase</keyword>
<dbReference type="Pfam" id="PF00251">
    <property type="entry name" value="Glyco_hydro_32N"/>
    <property type="match status" value="1"/>
</dbReference>
<comment type="caution">
    <text evidence="6">The sequence shown here is derived from an EMBL/GenBank/DDBJ whole genome shotgun (WGS) entry which is preliminary data.</text>
</comment>
<evidence type="ECO:0000256" key="2">
    <source>
        <dbReference type="ARBA" id="ARBA00022801"/>
    </source>
</evidence>
<dbReference type="EMBL" id="BALE01000016">
    <property type="protein sequence ID" value="GAN54116.1"/>
    <property type="molecule type" value="Genomic_DNA"/>
</dbReference>
<accession>A0A0D6MKV9</accession>
<protein>
    <submittedName>
        <fullName evidence="6">Glycosyl hydrolase family 32 domain-containing protein</fullName>
    </submittedName>
</protein>
<comment type="similarity">
    <text evidence="1">Belongs to the glycosyl hydrolase 32 family.</text>
</comment>
<sequence length="131" mass="14310">MKRQLVLEAALVLLLSTGCGVTAARPAFAASQDTPEFRPQYHFTPPQHWMNDPNGLLYDKGSFNLFYQYNPLGDVAANQSWGHATSRDLLSWQDLPLAIPYIKLLDGTPTDLIFSGSAVRDAGDTSGFGHG</sequence>
<dbReference type="PANTHER" id="PTHR42800:SF1">
    <property type="entry name" value="EXOINULINASE INUD (AFU_ORTHOLOGUE AFUA_5G00480)"/>
    <property type="match status" value="1"/>
</dbReference>
<dbReference type="GO" id="GO:0005987">
    <property type="term" value="P:sucrose catabolic process"/>
    <property type="evidence" value="ECO:0007669"/>
    <property type="project" value="TreeGrafter"/>
</dbReference>
<feature type="signal peptide" evidence="4">
    <location>
        <begin position="1"/>
        <end position="29"/>
    </location>
</feature>
<name>A0A0D6MKV9_9PROT</name>
<feature type="chain" id="PRO_5002308332" evidence="4">
    <location>
        <begin position="30"/>
        <end position="131"/>
    </location>
</feature>
<dbReference type="GO" id="GO:0005737">
    <property type="term" value="C:cytoplasm"/>
    <property type="evidence" value="ECO:0007669"/>
    <property type="project" value="TreeGrafter"/>
</dbReference>
<evidence type="ECO:0000256" key="4">
    <source>
        <dbReference type="SAM" id="SignalP"/>
    </source>
</evidence>
<organism evidence="6 7">
    <name type="scientific">Tanticharoenia sakaeratensis NBRC 103193</name>
    <dbReference type="NCBI Taxonomy" id="1231623"/>
    <lineage>
        <taxon>Bacteria</taxon>
        <taxon>Pseudomonadati</taxon>
        <taxon>Pseudomonadota</taxon>
        <taxon>Alphaproteobacteria</taxon>
        <taxon>Acetobacterales</taxon>
        <taxon>Acetobacteraceae</taxon>
        <taxon>Tanticharoenia</taxon>
    </lineage>
</organism>
<keyword evidence="2 6" id="KW-0378">Hydrolase</keyword>
<dbReference type="AlphaFoldDB" id="A0A0D6MKV9"/>
<dbReference type="InterPro" id="IPR023296">
    <property type="entry name" value="Glyco_hydro_beta-prop_sf"/>
</dbReference>
<dbReference type="PROSITE" id="PS00609">
    <property type="entry name" value="GLYCOSYL_HYDROL_F32"/>
    <property type="match status" value="1"/>
</dbReference>
<feature type="domain" description="Glycosyl hydrolase family 32 N-terminal" evidence="5">
    <location>
        <begin position="42"/>
        <end position="123"/>
    </location>
</feature>
<dbReference type="GO" id="GO:0004575">
    <property type="term" value="F:sucrose alpha-glucosidase activity"/>
    <property type="evidence" value="ECO:0007669"/>
    <property type="project" value="TreeGrafter"/>
</dbReference>
<dbReference type="InterPro" id="IPR018053">
    <property type="entry name" value="Glyco_hydro_32_AS"/>
</dbReference>
<dbReference type="STRING" id="1231623.Tasa_016_036"/>
<dbReference type="Gene3D" id="2.115.10.20">
    <property type="entry name" value="Glycosyl hydrolase domain, family 43"/>
    <property type="match status" value="1"/>
</dbReference>
<evidence type="ECO:0000313" key="7">
    <source>
        <dbReference type="Proteomes" id="UP000032679"/>
    </source>
</evidence>
<evidence type="ECO:0000256" key="3">
    <source>
        <dbReference type="ARBA" id="ARBA00023295"/>
    </source>
</evidence>
<dbReference type="InterPro" id="IPR013148">
    <property type="entry name" value="Glyco_hydro_32_N"/>
</dbReference>
<dbReference type="PROSITE" id="PS51257">
    <property type="entry name" value="PROKAR_LIPOPROTEIN"/>
    <property type="match status" value="1"/>
</dbReference>
<dbReference type="PANTHER" id="PTHR42800">
    <property type="entry name" value="EXOINULINASE INUD (AFU_ORTHOLOGUE AFUA_5G00480)"/>
    <property type="match status" value="1"/>
</dbReference>
<dbReference type="SUPFAM" id="SSF75005">
    <property type="entry name" value="Arabinanase/levansucrase/invertase"/>
    <property type="match status" value="1"/>
</dbReference>
<evidence type="ECO:0000313" key="6">
    <source>
        <dbReference type="EMBL" id="GAN54116.1"/>
    </source>
</evidence>
<dbReference type="Proteomes" id="UP000032679">
    <property type="component" value="Unassembled WGS sequence"/>
</dbReference>